<dbReference type="Proteomes" id="UP001420932">
    <property type="component" value="Unassembled WGS sequence"/>
</dbReference>
<dbReference type="InterPro" id="IPR047491">
    <property type="entry name" value="RRC1-like_cwf21"/>
</dbReference>
<dbReference type="SMART" id="SM01115">
    <property type="entry name" value="cwf21"/>
    <property type="match status" value="1"/>
</dbReference>
<feature type="compositionally biased region" description="Basic and acidic residues" evidence="4">
    <location>
        <begin position="959"/>
        <end position="979"/>
    </location>
</feature>
<dbReference type="InterPro" id="IPR013170">
    <property type="entry name" value="mRNA_splic_Cwf21_dom"/>
</dbReference>
<dbReference type="SUPFAM" id="SSF54928">
    <property type="entry name" value="RNA-binding domain, RBD"/>
    <property type="match status" value="1"/>
</dbReference>
<feature type="region of interest" description="Disordered" evidence="4">
    <location>
        <begin position="173"/>
        <end position="261"/>
    </location>
</feature>
<dbReference type="GO" id="GO:0003723">
    <property type="term" value="F:RNA binding"/>
    <property type="evidence" value="ECO:0007669"/>
    <property type="project" value="UniProtKB-UniRule"/>
</dbReference>
<evidence type="ECO:0008006" key="10">
    <source>
        <dbReference type="Google" id="ProtNLM"/>
    </source>
</evidence>
<evidence type="ECO:0000313" key="8">
    <source>
        <dbReference type="EMBL" id="KAK9141485.1"/>
    </source>
</evidence>
<evidence type="ECO:0000259" key="7">
    <source>
        <dbReference type="PROSITE" id="PS51391"/>
    </source>
</evidence>
<gene>
    <name evidence="8" type="ORF">Syun_010885</name>
</gene>
<protein>
    <recommendedName>
        <fullName evidence="10">Protein RRC1-like</fullName>
    </recommendedName>
</protein>
<dbReference type="Pfam" id="PF04818">
    <property type="entry name" value="CID"/>
    <property type="match status" value="1"/>
</dbReference>
<evidence type="ECO:0000259" key="6">
    <source>
        <dbReference type="PROSITE" id="PS50128"/>
    </source>
</evidence>
<feature type="region of interest" description="Disordered" evidence="4">
    <location>
        <begin position="45"/>
        <end position="95"/>
    </location>
</feature>
<dbReference type="Pfam" id="PF00076">
    <property type="entry name" value="RRM_1"/>
    <property type="match status" value="1"/>
</dbReference>
<dbReference type="Pfam" id="PF08312">
    <property type="entry name" value="cwf21"/>
    <property type="match status" value="1"/>
</dbReference>
<dbReference type="GO" id="GO:0006397">
    <property type="term" value="P:mRNA processing"/>
    <property type="evidence" value="ECO:0007669"/>
    <property type="project" value="UniProtKB-KW"/>
</dbReference>
<feature type="compositionally biased region" description="Basic and acidic residues" evidence="4">
    <location>
        <begin position="182"/>
        <end position="237"/>
    </location>
</feature>
<dbReference type="Gene3D" id="6.10.140.420">
    <property type="match status" value="1"/>
</dbReference>
<dbReference type="Gene3D" id="1.25.40.90">
    <property type="match status" value="1"/>
</dbReference>
<dbReference type="InterPro" id="IPR012677">
    <property type="entry name" value="Nucleotide-bd_a/b_plait_sf"/>
</dbReference>
<dbReference type="SUPFAM" id="SSF48464">
    <property type="entry name" value="ENTH/VHS domain"/>
    <property type="match status" value="1"/>
</dbReference>
<feature type="region of interest" description="Disordered" evidence="4">
    <location>
        <begin position="758"/>
        <end position="788"/>
    </location>
</feature>
<sequence>MTSFSVTRKKTPFQKHREEEEAKKKRAADETARLYEEFVESFKAENGPGSKTFVRGGTIDPNDKHKDSEGGNSKDGVSVPKKGSSGPSSIPSFSTYCTSTIGMSDHYQLSFNESLNDEDLNGRAVVSGKTDCSKQSSAVAHRLPYKELGGGNPQMPKVGLGGTLKTLERYVPSFIPPPLANKGKEAEKKRDVEKSKEKDKGKSRNIDNFMEELKLEQEMRERRNQDREQWRDGRHSESSATISRFDELPDDFDPSGRLPGSFDDGDPQTTNLYVGNLSPQVDENFLLRTFGRFGPIASVKIMWPRTEEERRRQRNCGFVAFMNRADGQAAKDEMQGVVVYEYELKIGWGKSVSLPAQALPAPPPGQMAIRSKELVVVVGPLHKYSFGRGGATVILSGPDGPPVTSVTAQNSELVLTPNVPDIMVEIPEDDHLRHVIDTMALHVLDGGCGFEQAIMERGRGNPLFNFLFELYSKIILITYGGFILLLRWVPPSLPVTKSPEHEKDVATTFAAGRSRRVELERTLTDPQRDEFEDMLRALTLERSQIKEAMGFALDNADAAGEVVEVLTESLTLKETPIPTKVARLMLVSDVLHNSSAPVKNASAYRTKFEATLPDIMESFNDLYRSITGRITAEALKERVLKVLQVWQDWFLFSDAYVNGLRATFLRASNSGVILFHSICGDAPEIENKANIEVMSDASKLNQDSALAMGKGAAMKELLGLPLGELERRCRHNGLSLVGGREVMVARLLSLEEAEKQASEIRDDDIKYRQSHSNSGRFSKDDNSWNPNDVAHREAHHAVEPVGSSGWNHYGENVMEQQSRSLPTAAPTSLAQTDLEVSTKKEKSEPIFPVSKWAREDDGSDDDQDKGIAKGLGLGLSYSSSGSDGPSRADEVEVAADVGKLLVDCDYVPRKKLRRMENALMEYREYLEERGIRSPDEIERKVAAHRRRLQSDFGISDSNEDIRGNKSSSQERRDGRDDSSRKRHRSQSGSRSPQRKSSNRNRDRDRDRGNDVIDRERDRHRERDRSHEIESQRGRDREKSGSRERDDHDRDKGRERRKKGT</sequence>
<keyword evidence="9" id="KW-1185">Reference proteome</keyword>
<dbReference type="PANTHER" id="PTHR23140">
    <property type="entry name" value="RNA PROCESSING PROTEIN LD23810P"/>
    <property type="match status" value="1"/>
</dbReference>
<dbReference type="PROSITE" id="PS50102">
    <property type="entry name" value="RRM"/>
    <property type="match status" value="1"/>
</dbReference>
<dbReference type="InterPro" id="IPR006569">
    <property type="entry name" value="CID_dom"/>
</dbReference>
<evidence type="ECO:0000256" key="4">
    <source>
        <dbReference type="SAM" id="MobiDB-lite"/>
    </source>
</evidence>
<feature type="compositionally biased region" description="Low complexity" evidence="4">
    <location>
        <begin position="74"/>
        <end position="94"/>
    </location>
</feature>
<feature type="domain" description="CID" evidence="7">
    <location>
        <begin position="523"/>
        <end position="668"/>
    </location>
</feature>
<feature type="domain" description="SURP motif" evidence="6">
    <location>
        <begin position="435"/>
        <end position="479"/>
    </location>
</feature>
<dbReference type="InterPro" id="IPR000061">
    <property type="entry name" value="Surp"/>
</dbReference>
<reference evidence="8 9" key="1">
    <citation type="submission" date="2024-01" db="EMBL/GenBank/DDBJ databases">
        <title>Genome assemblies of Stephania.</title>
        <authorList>
            <person name="Yang L."/>
        </authorList>
    </citation>
    <scope>NUCLEOTIDE SEQUENCE [LARGE SCALE GENOMIC DNA]</scope>
    <source>
        <strain evidence="8">YNDBR</strain>
        <tissue evidence="8">Leaf</tissue>
    </source>
</reference>
<dbReference type="PANTHER" id="PTHR23140:SF0">
    <property type="entry name" value="U2 SNRNP-ASSOCIATED SURP MOTIF-CONTAINING PROTEIN"/>
    <property type="match status" value="1"/>
</dbReference>
<dbReference type="PROSITE" id="PS51391">
    <property type="entry name" value="CID"/>
    <property type="match status" value="1"/>
</dbReference>
<evidence type="ECO:0000313" key="9">
    <source>
        <dbReference type="Proteomes" id="UP001420932"/>
    </source>
</evidence>
<evidence type="ECO:0000256" key="2">
    <source>
        <dbReference type="ARBA" id="ARBA00022884"/>
    </source>
</evidence>
<keyword evidence="2 3" id="KW-0694">RNA-binding</keyword>
<dbReference type="SMART" id="SM00360">
    <property type="entry name" value="RRM"/>
    <property type="match status" value="1"/>
</dbReference>
<evidence type="ECO:0000259" key="5">
    <source>
        <dbReference type="PROSITE" id="PS50102"/>
    </source>
</evidence>
<feature type="domain" description="RRM" evidence="5">
    <location>
        <begin position="270"/>
        <end position="351"/>
    </location>
</feature>
<dbReference type="InterPro" id="IPR035967">
    <property type="entry name" value="SWAP/Surp_sf"/>
</dbReference>
<accession>A0AAP0JXI3</accession>
<feature type="region of interest" description="Disordered" evidence="4">
    <location>
        <begin position="815"/>
        <end position="867"/>
    </location>
</feature>
<dbReference type="SUPFAM" id="SSF109905">
    <property type="entry name" value="Surp module (SWAP domain)"/>
    <property type="match status" value="1"/>
</dbReference>
<dbReference type="InterPro" id="IPR035979">
    <property type="entry name" value="RBD_domain_sf"/>
</dbReference>
<dbReference type="CDD" id="cd12223">
    <property type="entry name" value="RRM_SR140"/>
    <property type="match status" value="1"/>
</dbReference>
<dbReference type="InterPro" id="IPR000504">
    <property type="entry name" value="RRM_dom"/>
</dbReference>
<proteinExistence type="predicted"/>
<feature type="region of interest" description="Disordered" evidence="4">
    <location>
        <begin position="946"/>
        <end position="1060"/>
    </location>
</feature>
<feature type="compositionally biased region" description="Basic and acidic residues" evidence="4">
    <location>
        <begin position="999"/>
        <end position="1053"/>
    </location>
</feature>
<comment type="caution">
    <text evidence="8">The sequence shown here is derived from an EMBL/GenBank/DDBJ whole genome shotgun (WGS) entry which is preliminary data.</text>
</comment>
<feature type="compositionally biased region" description="Basic and acidic residues" evidence="4">
    <location>
        <begin position="15"/>
        <end position="30"/>
    </location>
</feature>
<dbReference type="AlphaFoldDB" id="A0AAP0JXI3"/>
<dbReference type="SMART" id="SM00648">
    <property type="entry name" value="SWAP"/>
    <property type="match status" value="1"/>
</dbReference>
<dbReference type="GO" id="GO:0005634">
    <property type="term" value="C:nucleus"/>
    <property type="evidence" value="ECO:0007669"/>
    <property type="project" value="TreeGrafter"/>
</dbReference>
<dbReference type="InterPro" id="IPR008942">
    <property type="entry name" value="ENTH_VHS"/>
</dbReference>
<evidence type="ECO:0000256" key="3">
    <source>
        <dbReference type="PROSITE-ProRule" id="PRU00176"/>
    </source>
</evidence>
<feature type="region of interest" description="Disordered" evidence="4">
    <location>
        <begin position="1"/>
        <end position="30"/>
    </location>
</feature>
<organism evidence="8 9">
    <name type="scientific">Stephania yunnanensis</name>
    <dbReference type="NCBI Taxonomy" id="152371"/>
    <lineage>
        <taxon>Eukaryota</taxon>
        <taxon>Viridiplantae</taxon>
        <taxon>Streptophyta</taxon>
        <taxon>Embryophyta</taxon>
        <taxon>Tracheophyta</taxon>
        <taxon>Spermatophyta</taxon>
        <taxon>Magnoliopsida</taxon>
        <taxon>Ranunculales</taxon>
        <taxon>Menispermaceae</taxon>
        <taxon>Menispermoideae</taxon>
        <taxon>Cissampelideae</taxon>
        <taxon>Stephania</taxon>
    </lineage>
</organism>
<dbReference type="EMBL" id="JBBNAF010000005">
    <property type="protein sequence ID" value="KAK9141485.1"/>
    <property type="molecule type" value="Genomic_DNA"/>
</dbReference>
<dbReference type="Gene3D" id="3.30.70.330">
    <property type="match status" value="1"/>
</dbReference>
<feature type="compositionally biased region" description="Basic and acidic residues" evidence="4">
    <location>
        <begin position="758"/>
        <end position="767"/>
    </location>
</feature>
<dbReference type="Gene3D" id="1.10.10.790">
    <property type="entry name" value="Surp module"/>
    <property type="match status" value="1"/>
</dbReference>
<name>A0AAP0JXI3_9MAGN</name>
<dbReference type="InterPro" id="IPR035009">
    <property type="entry name" value="SR140_RRM"/>
</dbReference>
<dbReference type="SMART" id="SM00582">
    <property type="entry name" value="RPR"/>
    <property type="match status" value="1"/>
</dbReference>
<dbReference type="Pfam" id="PF01805">
    <property type="entry name" value="Surp"/>
    <property type="match status" value="1"/>
</dbReference>
<evidence type="ECO:0000256" key="1">
    <source>
        <dbReference type="ARBA" id="ARBA00022664"/>
    </source>
</evidence>
<dbReference type="InterPro" id="IPR051485">
    <property type="entry name" value="SR-CTD_assoc_factor"/>
</dbReference>
<dbReference type="CDD" id="cd21371">
    <property type="entry name" value="cwf21_RRC1-like"/>
    <property type="match status" value="1"/>
</dbReference>
<dbReference type="PROSITE" id="PS50128">
    <property type="entry name" value="SURP"/>
    <property type="match status" value="1"/>
</dbReference>
<feature type="compositionally biased region" description="Polar residues" evidence="4">
    <location>
        <begin position="815"/>
        <end position="835"/>
    </location>
</feature>
<keyword evidence="1" id="KW-0507">mRNA processing</keyword>